<protein>
    <submittedName>
        <fullName evidence="9">Taurine dioxygenase</fullName>
        <ecNumber evidence="9">1.14.11.17</ecNumber>
    </submittedName>
</protein>
<dbReference type="GO" id="GO:0046872">
    <property type="term" value="F:metal ion binding"/>
    <property type="evidence" value="ECO:0007669"/>
    <property type="project" value="UniProtKB-KW"/>
</dbReference>
<dbReference type="RefSeq" id="WP_013424196.1">
    <property type="nucleotide sequence ID" value="NC_014666.1"/>
</dbReference>
<dbReference type="SUPFAM" id="SSF51197">
    <property type="entry name" value="Clavaminate synthase-like"/>
    <property type="match status" value="1"/>
</dbReference>
<evidence type="ECO:0000256" key="1">
    <source>
        <dbReference type="ARBA" id="ARBA00001954"/>
    </source>
</evidence>
<dbReference type="OrthoDB" id="581608at2"/>
<evidence type="ECO:0000313" key="10">
    <source>
        <dbReference type="Proteomes" id="UP000002484"/>
    </source>
</evidence>
<evidence type="ECO:0000256" key="2">
    <source>
        <dbReference type="ARBA" id="ARBA00005896"/>
    </source>
</evidence>
<dbReference type="PANTHER" id="PTHR30468">
    <property type="entry name" value="ALPHA-KETOGLUTARATE-DEPENDENT SULFONATE DIOXYGENASE"/>
    <property type="match status" value="1"/>
</dbReference>
<dbReference type="InParanoid" id="E3JBQ8"/>
<dbReference type="FunCoup" id="E3JBQ8">
    <property type="interactions" value="63"/>
</dbReference>
<dbReference type="InterPro" id="IPR051323">
    <property type="entry name" value="AtsK-like"/>
</dbReference>
<feature type="region of interest" description="Disordered" evidence="7">
    <location>
        <begin position="292"/>
        <end position="320"/>
    </location>
</feature>
<dbReference type="Gene3D" id="3.60.130.10">
    <property type="entry name" value="Clavaminate synthase-like"/>
    <property type="match status" value="1"/>
</dbReference>
<reference evidence="9 10" key="1">
    <citation type="submission" date="2010-10" db="EMBL/GenBank/DDBJ databases">
        <title>Complete sequence of Frankia sp. EuI1c.</title>
        <authorList>
            <consortium name="US DOE Joint Genome Institute"/>
            <person name="Lucas S."/>
            <person name="Copeland A."/>
            <person name="Lapidus A."/>
            <person name="Cheng J.-F."/>
            <person name="Bruce D."/>
            <person name="Goodwin L."/>
            <person name="Pitluck S."/>
            <person name="Chertkov O."/>
            <person name="Detter J.C."/>
            <person name="Han C."/>
            <person name="Tapia R."/>
            <person name="Land M."/>
            <person name="Hauser L."/>
            <person name="Jeffries C."/>
            <person name="Kyrpides N."/>
            <person name="Ivanova N."/>
            <person name="Mikhailova N."/>
            <person name="Beauchemin N."/>
            <person name="Sen A."/>
            <person name="Sur S.A."/>
            <person name="Gtari M."/>
            <person name="Wall L."/>
            <person name="Tisa L."/>
            <person name="Woyke T."/>
        </authorList>
    </citation>
    <scope>NUCLEOTIDE SEQUENCE [LARGE SCALE GENOMIC DNA]</scope>
    <source>
        <strain evidence="10">DSM 45817 / CECT 9037 / EuI1c</strain>
    </source>
</reference>
<evidence type="ECO:0000256" key="7">
    <source>
        <dbReference type="SAM" id="MobiDB-lite"/>
    </source>
</evidence>
<dbReference type="Pfam" id="PF02668">
    <property type="entry name" value="TauD"/>
    <property type="match status" value="1"/>
</dbReference>
<evidence type="ECO:0000313" key="9">
    <source>
        <dbReference type="EMBL" id="ADP81078.1"/>
    </source>
</evidence>
<dbReference type="HOGENOM" id="CLU_036005_2_1_11"/>
<dbReference type="PANTHER" id="PTHR30468:SF5">
    <property type="entry name" value="ALPHA-KETOGLUTARATE-DEPENDENT SULFATE ESTER DIOXYGENASE"/>
    <property type="match status" value="1"/>
</dbReference>
<evidence type="ECO:0000256" key="4">
    <source>
        <dbReference type="ARBA" id="ARBA00022964"/>
    </source>
</evidence>
<evidence type="ECO:0000256" key="6">
    <source>
        <dbReference type="ARBA" id="ARBA00023004"/>
    </source>
</evidence>
<dbReference type="GO" id="GO:0005737">
    <property type="term" value="C:cytoplasm"/>
    <property type="evidence" value="ECO:0007669"/>
    <property type="project" value="TreeGrafter"/>
</dbReference>
<sequence>MTVDTAPAPVTPAVELDIRPLTVRIGAEISGVRIGGDLDAATVAALRAAILRNRVVFFRDQHHLTPEIQIAFARLLGELTQAHPSQAPLDGYPLVHELDASKGGRAGAWHTDVSFTDRPPAFSVLRAVEIPPVGGDTIWANTVAAYGDLPAPLQHVADALRVYHTNQHDYGLRLQDLDGLPEVFKERFFEFRSKEFEVEHPVVRVHPETGEPSLLLGGFVKQLTGVSQEQSFDLLRTFADAVAKPENTVRWHWRTGDVAIWDNRATQHYAINDYADSPRIVHRVTVAGTIPVGRDGRPSVSRAGDASEYSPIGTVPASAG</sequence>
<dbReference type="eggNOG" id="COG2175">
    <property type="taxonomic scope" value="Bacteria"/>
</dbReference>
<dbReference type="EMBL" id="CP002299">
    <property type="protein sequence ID" value="ADP81078.1"/>
    <property type="molecule type" value="Genomic_DNA"/>
</dbReference>
<dbReference type="InterPro" id="IPR003819">
    <property type="entry name" value="TauD/TfdA-like"/>
</dbReference>
<dbReference type="KEGG" id="fri:FraEuI1c_3053"/>
<keyword evidence="5 9" id="KW-0560">Oxidoreductase</keyword>
<dbReference type="GO" id="GO:0000908">
    <property type="term" value="F:taurine dioxygenase activity"/>
    <property type="evidence" value="ECO:0007669"/>
    <property type="project" value="UniProtKB-EC"/>
</dbReference>
<name>E3JBQ8_PSEI1</name>
<dbReference type="STRING" id="298654.FraEuI1c_3053"/>
<evidence type="ECO:0000256" key="5">
    <source>
        <dbReference type="ARBA" id="ARBA00023002"/>
    </source>
</evidence>
<evidence type="ECO:0000256" key="3">
    <source>
        <dbReference type="ARBA" id="ARBA00022723"/>
    </source>
</evidence>
<dbReference type="Proteomes" id="UP000002484">
    <property type="component" value="Chromosome"/>
</dbReference>
<dbReference type="EC" id="1.14.11.17" evidence="9"/>
<keyword evidence="10" id="KW-1185">Reference proteome</keyword>
<keyword evidence="3" id="KW-0479">Metal-binding</keyword>
<organism evidence="9 10">
    <name type="scientific">Pseudofrankia inefficax (strain DSM 45817 / CECT 9037 / DDB 130130 / EuI1c)</name>
    <name type="common">Frankia inefficax</name>
    <dbReference type="NCBI Taxonomy" id="298654"/>
    <lineage>
        <taxon>Bacteria</taxon>
        <taxon>Bacillati</taxon>
        <taxon>Actinomycetota</taxon>
        <taxon>Actinomycetes</taxon>
        <taxon>Frankiales</taxon>
        <taxon>Frankiaceae</taxon>
        <taxon>Pseudofrankia</taxon>
    </lineage>
</organism>
<comment type="similarity">
    <text evidence="2">Belongs to the TfdA dioxygenase family.</text>
</comment>
<feature type="domain" description="TauD/TfdA-like" evidence="8">
    <location>
        <begin position="17"/>
        <end position="285"/>
    </location>
</feature>
<comment type="cofactor">
    <cofactor evidence="1">
        <name>Fe(2+)</name>
        <dbReference type="ChEBI" id="CHEBI:29033"/>
    </cofactor>
</comment>
<dbReference type="AlphaFoldDB" id="E3JBQ8"/>
<proteinExistence type="inferred from homology"/>
<gene>
    <name evidence="9" type="ordered locus">FraEuI1c_3053</name>
</gene>
<keyword evidence="4 9" id="KW-0223">Dioxygenase</keyword>
<evidence type="ECO:0000259" key="8">
    <source>
        <dbReference type="Pfam" id="PF02668"/>
    </source>
</evidence>
<accession>E3JBQ8</accession>
<dbReference type="InterPro" id="IPR042098">
    <property type="entry name" value="TauD-like_sf"/>
</dbReference>
<keyword evidence="6" id="KW-0408">Iron</keyword>